<comment type="caution">
    <text evidence="2">The sequence shown here is derived from an EMBL/GenBank/DDBJ whole genome shotgun (WGS) entry which is preliminary data.</text>
</comment>
<dbReference type="Gene3D" id="3.30.830.10">
    <property type="entry name" value="Metalloenzyme, LuxS/M16 peptidase-like"/>
    <property type="match status" value="1"/>
</dbReference>
<organism evidence="2">
    <name type="scientific">human gut metagenome</name>
    <dbReference type="NCBI Taxonomy" id="408170"/>
    <lineage>
        <taxon>unclassified sequences</taxon>
        <taxon>metagenomes</taxon>
        <taxon>organismal metagenomes</taxon>
    </lineage>
</organism>
<dbReference type="AlphaFoldDB" id="K1V080"/>
<reference evidence="2" key="1">
    <citation type="journal article" date="2013" name="Environ. Microbiol.">
        <title>Microbiota from the distal guts of lean and obese adolescents exhibit partial functional redundancy besides clear differences in community structure.</title>
        <authorList>
            <person name="Ferrer M."/>
            <person name="Ruiz A."/>
            <person name="Lanza F."/>
            <person name="Haange S.B."/>
            <person name="Oberbach A."/>
            <person name="Till H."/>
            <person name="Bargiela R."/>
            <person name="Campoy C."/>
            <person name="Segura M.T."/>
            <person name="Richter M."/>
            <person name="von Bergen M."/>
            <person name="Seifert J."/>
            <person name="Suarez A."/>
        </authorList>
    </citation>
    <scope>NUCLEOTIDE SEQUENCE</scope>
</reference>
<dbReference type="PANTHER" id="PTHR11851">
    <property type="entry name" value="METALLOPROTEASE"/>
    <property type="match status" value="1"/>
</dbReference>
<dbReference type="InterPro" id="IPR011249">
    <property type="entry name" value="Metalloenz_LuxS/M16"/>
</dbReference>
<dbReference type="Pfam" id="PF00675">
    <property type="entry name" value="Peptidase_M16"/>
    <property type="match status" value="1"/>
</dbReference>
<protein>
    <submittedName>
        <fullName evidence="2">Peptidase M16 domain-containing protein</fullName>
    </submittedName>
</protein>
<gene>
    <name evidence="2" type="ORF">LEA_04266</name>
</gene>
<evidence type="ECO:0000259" key="1">
    <source>
        <dbReference type="Pfam" id="PF00675"/>
    </source>
</evidence>
<dbReference type="InterPro" id="IPR011765">
    <property type="entry name" value="Pept_M16_N"/>
</dbReference>
<name>K1V080_9ZZZZ</name>
<dbReference type="GO" id="GO:0046872">
    <property type="term" value="F:metal ion binding"/>
    <property type="evidence" value="ECO:0007669"/>
    <property type="project" value="InterPro"/>
</dbReference>
<sequence>MEKITNARIKEEYLRIKHKSGATILLYPMKGYSTAYALFATKYGSVDTTFKTNEDPDFVTVPEGIAHYLEHKLFENDECDAFDLYAKTGANANAYTSFDKTAYLFSCSQKFEENLRILLGFVQEPYFTDATVAKEQGIIGQEIRMYEDDTGWRVFFNCLQAMYERTP</sequence>
<dbReference type="SUPFAM" id="SSF63411">
    <property type="entry name" value="LuxS/MPP-like metallohydrolase"/>
    <property type="match status" value="1"/>
</dbReference>
<proteinExistence type="predicted"/>
<dbReference type="PANTHER" id="PTHR11851:SF134">
    <property type="entry name" value="ZINC-DEPENDENT PROTEASE"/>
    <property type="match status" value="1"/>
</dbReference>
<dbReference type="EMBL" id="AJWY01002814">
    <property type="protein sequence ID" value="EKC77256.1"/>
    <property type="molecule type" value="Genomic_DNA"/>
</dbReference>
<feature type="domain" description="Peptidase M16 N-terminal" evidence="1">
    <location>
        <begin position="63"/>
        <end position="165"/>
    </location>
</feature>
<dbReference type="InterPro" id="IPR050361">
    <property type="entry name" value="MPP/UQCRC_Complex"/>
</dbReference>
<evidence type="ECO:0000313" key="2">
    <source>
        <dbReference type="EMBL" id="EKC77256.1"/>
    </source>
</evidence>
<accession>K1V080</accession>